<dbReference type="OMA" id="SWIKINA"/>
<dbReference type="GO" id="GO:0007052">
    <property type="term" value="P:mitotic spindle organization"/>
    <property type="evidence" value="ECO:0007669"/>
    <property type="project" value="EnsemblFungi"/>
</dbReference>
<comment type="catalytic activity">
    <reaction evidence="1 6">
        <text>[protein]-peptidylproline (omega=180) = [protein]-peptidylproline (omega=0)</text>
        <dbReference type="Rhea" id="RHEA:16237"/>
        <dbReference type="Rhea" id="RHEA-COMP:10747"/>
        <dbReference type="Rhea" id="RHEA-COMP:10748"/>
        <dbReference type="ChEBI" id="CHEBI:83833"/>
        <dbReference type="ChEBI" id="CHEBI:83834"/>
        <dbReference type="EC" id="5.2.1.8"/>
    </reaction>
</comment>
<evidence type="ECO:0000256" key="4">
    <source>
        <dbReference type="ARBA" id="ARBA00023110"/>
    </source>
</evidence>
<evidence type="ECO:0000313" key="8">
    <source>
        <dbReference type="EMBL" id="KXS17501.1"/>
    </source>
</evidence>
<keyword evidence="4 6" id="KW-0697">Rotamase</keyword>
<feature type="region of interest" description="Disordered" evidence="7">
    <location>
        <begin position="1"/>
        <end position="52"/>
    </location>
</feature>
<dbReference type="GO" id="GO:0003755">
    <property type="term" value="F:peptidyl-prolyl cis-trans isomerase activity"/>
    <property type="evidence" value="ECO:0007669"/>
    <property type="project" value="UniProtKB-KW"/>
</dbReference>
<dbReference type="GO" id="GO:0008160">
    <property type="term" value="F:protein tyrosine phosphatase activator activity"/>
    <property type="evidence" value="ECO:0007669"/>
    <property type="project" value="TreeGrafter"/>
</dbReference>
<dbReference type="PANTHER" id="PTHR10012">
    <property type="entry name" value="SERINE/THREONINE-PROTEIN PHOSPHATASE 2A REGULATORY SUBUNIT B"/>
    <property type="match status" value="1"/>
</dbReference>
<dbReference type="InterPro" id="IPR043170">
    <property type="entry name" value="PTPA_C_lid"/>
</dbReference>
<dbReference type="InterPro" id="IPR004327">
    <property type="entry name" value="Phstyr_phstse_ac"/>
</dbReference>
<dbReference type="OrthoDB" id="16120at2759"/>
<dbReference type="SUPFAM" id="SSF140984">
    <property type="entry name" value="PTPA-like"/>
    <property type="match status" value="1"/>
</dbReference>
<dbReference type="Pfam" id="PF03095">
    <property type="entry name" value="PTPA"/>
    <property type="match status" value="1"/>
</dbReference>
<evidence type="ECO:0000313" key="9">
    <source>
        <dbReference type="Proteomes" id="UP000070544"/>
    </source>
</evidence>
<evidence type="ECO:0000256" key="1">
    <source>
        <dbReference type="ARBA" id="ARBA00000971"/>
    </source>
</evidence>
<sequence>MGPQETTDARHSYGGDHPHAHHSHAPEETGAQHDCCADSHSPLPPSNEDGLSFRQPRREILTPEDLEDFLASQTLSSFLGFVLQLNESVRNKKTSADVPQTEVITTILGILDELHHLVEDTPVDTSTNSRFGNPSFRVWLDKVNENLAPLHQRLVPFGLPEASIVEVSTYFISSFGDRQRIDYGTGHEAAFVTWLYCLSKLGLVTEQDYPALVLKVFFNYISLMRELQFTYWLEPAGSHGVWGLDDYHFLPFMFGSSQLYDHKHIKPKSIHNSDIIAEFSKEYMYLACIQFINSVKTATLRWHSPMLDDISGVKSWQKVNGGMVKMYRAEVLGKLPIMQHFLFGSILSFKGSGGRPELDVADEHFHVYALGQQAPVCCGMRIPSSIAGASARNGQNGTFIPMAGVGGIAGGGKMGSGAAIGGRTAETGYLRPMPRPLPFD</sequence>
<dbReference type="Proteomes" id="UP000070544">
    <property type="component" value="Unassembled WGS sequence"/>
</dbReference>
<dbReference type="AlphaFoldDB" id="A0A139AL19"/>
<dbReference type="EC" id="5.2.1.8" evidence="6"/>
<evidence type="ECO:0000256" key="3">
    <source>
        <dbReference type="ARBA" id="ARBA00022490"/>
    </source>
</evidence>
<name>A0A139AL19_GONPJ</name>
<gene>
    <name evidence="8" type="ORF">M427DRAFT_96850</name>
</gene>
<dbReference type="GO" id="GO:0005634">
    <property type="term" value="C:nucleus"/>
    <property type="evidence" value="ECO:0007669"/>
    <property type="project" value="TreeGrafter"/>
</dbReference>
<evidence type="ECO:0000256" key="5">
    <source>
        <dbReference type="ARBA" id="ARBA00023235"/>
    </source>
</evidence>
<protein>
    <recommendedName>
        <fullName evidence="6">Serine/threonine-protein phosphatase 2A activator</fullName>
        <ecNumber evidence="6">5.2.1.8</ecNumber>
    </recommendedName>
    <alternativeName>
        <fullName evidence="6">Phosphotyrosyl phosphatase activator</fullName>
    </alternativeName>
</protein>
<dbReference type="GO" id="GO:0006970">
    <property type="term" value="P:response to osmotic stress"/>
    <property type="evidence" value="ECO:0007669"/>
    <property type="project" value="EnsemblFungi"/>
</dbReference>
<dbReference type="Gene3D" id="1.20.120.1150">
    <property type="match status" value="1"/>
</dbReference>
<dbReference type="GO" id="GO:0005737">
    <property type="term" value="C:cytoplasm"/>
    <property type="evidence" value="ECO:0007669"/>
    <property type="project" value="UniProtKB-SubCell"/>
</dbReference>
<evidence type="ECO:0000256" key="6">
    <source>
        <dbReference type="RuleBase" id="RU361210"/>
    </source>
</evidence>
<dbReference type="FunFam" id="1.20.120.1150:FF:000002">
    <property type="entry name" value="Serine/threonine-protein phosphatase 2A activator"/>
    <property type="match status" value="1"/>
</dbReference>
<keyword evidence="9" id="KW-1185">Reference proteome</keyword>
<feature type="compositionally biased region" description="Basic and acidic residues" evidence="7">
    <location>
        <begin position="7"/>
        <end position="37"/>
    </location>
</feature>
<proteinExistence type="inferred from homology"/>
<evidence type="ECO:0000256" key="2">
    <source>
        <dbReference type="ARBA" id="ARBA00004496"/>
    </source>
</evidence>
<dbReference type="EMBL" id="KQ965746">
    <property type="protein sequence ID" value="KXS17501.1"/>
    <property type="molecule type" value="Genomic_DNA"/>
</dbReference>
<reference evidence="8 9" key="1">
    <citation type="journal article" date="2015" name="Genome Biol. Evol.">
        <title>Phylogenomic analyses indicate that early fungi evolved digesting cell walls of algal ancestors of land plants.</title>
        <authorList>
            <person name="Chang Y."/>
            <person name="Wang S."/>
            <person name="Sekimoto S."/>
            <person name="Aerts A.L."/>
            <person name="Choi C."/>
            <person name="Clum A."/>
            <person name="LaButti K.M."/>
            <person name="Lindquist E.A."/>
            <person name="Yee Ngan C."/>
            <person name="Ohm R.A."/>
            <person name="Salamov A.A."/>
            <person name="Grigoriev I.V."/>
            <person name="Spatafora J.W."/>
            <person name="Berbee M.L."/>
        </authorList>
    </citation>
    <scope>NUCLEOTIDE SEQUENCE [LARGE SCALE GENOMIC DNA]</scope>
    <source>
        <strain evidence="8 9">JEL478</strain>
    </source>
</reference>
<comment type="function">
    <text evidence="6">PPIases accelerate the folding of proteins. It catalyzes the cis-trans isomerization of proline imidic peptide bonds in oligopeptides.</text>
</comment>
<keyword evidence="5 6" id="KW-0413">Isomerase</keyword>
<dbReference type="CDD" id="cd04087">
    <property type="entry name" value="PTPA"/>
    <property type="match status" value="1"/>
</dbReference>
<comment type="subcellular location">
    <subcellularLocation>
        <location evidence="2 6">Cytoplasm</location>
    </subcellularLocation>
</comment>
<comment type="similarity">
    <text evidence="6">Belongs to the PTPA-type PPIase family.</text>
</comment>
<organism evidence="8 9">
    <name type="scientific">Gonapodya prolifera (strain JEL478)</name>
    <name type="common">Monoblepharis prolifera</name>
    <dbReference type="NCBI Taxonomy" id="1344416"/>
    <lineage>
        <taxon>Eukaryota</taxon>
        <taxon>Fungi</taxon>
        <taxon>Fungi incertae sedis</taxon>
        <taxon>Chytridiomycota</taxon>
        <taxon>Chytridiomycota incertae sedis</taxon>
        <taxon>Monoblepharidomycetes</taxon>
        <taxon>Monoblepharidales</taxon>
        <taxon>Gonapodyaceae</taxon>
        <taxon>Gonapodya</taxon>
    </lineage>
</organism>
<accession>A0A139AL19</accession>
<dbReference type="GO" id="GO:0000159">
    <property type="term" value="C:protein phosphatase type 2A complex"/>
    <property type="evidence" value="ECO:0007669"/>
    <property type="project" value="EnsemblFungi"/>
</dbReference>
<keyword evidence="3 6" id="KW-0963">Cytoplasm</keyword>
<dbReference type="STRING" id="1344416.A0A139AL19"/>
<dbReference type="PANTHER" id="PTHR10012:SF5">
    <property type="entry name" value="SERINE_THREONINE-PROTEIN PHOSPHATASE 2A ACTIVATOR 2"/>
    <property type="match status" value="1"/>
</dbReference>
<dbReference type="InterPro" id="IPR037218">
    <property type="entry name" value="PTPA_sf"/>
</dbReference>
<evidence type="ECO:0000256" key="7">
    <source>
        <dbReference type="SAM" id="MobiDB-lite"/>
    </source>
</evidence>